<dbReference type="EMBL" id="CP035952">
    <property type="protein sequence ID" value="QBF28847.1"/>
    <property type="molecule type" value="Genomic_DNA"/>
</dbReference>
<dbReference type="Gene3D" id="2.170.130.10">
    <property type="entry name" value="TonB-dependent receptor, plug domain"/>
    <property type="match status" value="1"/>
</dbReference>
<keyword evidence="8 21" id="KW-0732">Signal</keyword>
<protein>
    <recommendedName>
        <fullName evidence="18">Metal-pseudopaline receptor CntO</fullName>
    </recommendedName>
</protein>
<evidence type="ECO:0000256" key="3">
    <source>
        <dbReference type="ARBA" id="ARBA00022448"/>
    </source>
</evidence>
<keyword evidence="9" id="KW-0862">Zinc</keyword>
<evidence type="ECO:0000256" key="14">
    <source>
        <dbReference type="ARBA" id="ARBA00023136"/>
    </source>
</evidence>
<evidence type="ECO:0000256" key="12">
    <source>
        <dbReference type="ARBA" id="ARBA00023077"/>
    </source>
</evidence>
<evidence type="ECO:0000256" key="17">
    <source>
        <dbReference type="ARBA" id="ARBA00056786"/>
    </source>
</evidence>
<feature type="chain" id="PRO_5019176054" description="Metal-pseudopaline receptor CntO" evidence="21">
    <location>
        <begin position="26"/>
        <end position="803"/>
    </location>
</feature>
<dbReference type="PANTHER" id="PTHR32552">
    <property type="entry name" value="FERRICHROME IRON RECEPTOR-RELATED"/>
    <property type="match status" value="1"/>
</dbReference>
<evidence type="ECO:0000256" key="15">
    <source>
        <dbReference type="ARBA" id="ARBA00023170"/>
    </source>
</evidence>
<keyword evidence="24" id="KW-1185">Reference proteome</keyword>
<dbReference type="InterPro" id="IPR010105">
    <property type="entry name" value="TonB_sidphr_rcpt"/>
</dbReference>
<evidence type="ECO:0000256" key="10">
    <source>
        <dbReference type="ARBA" id="ARBA00023004"/>
    </source>
</evidence>
<dbReference type="FunFam" id="2.170.130.10:FF:000001">
    <property type="entry name" value="Catecholate siderophore TonB-dependent receptor"/>
    <property type="match status" value="1"/>
</dbReference>
<dbReference type="GO" id="GO:0009279">
    <property type="term" value="C:cell outer membrane"/>
    <property type="evidence" value="ECO:0007669"/>
    <property type="project" value="UniProtKB-SubCell"/>
</dbReference>
<proteinExistence type="inferred from homology"/>
<feature type="signal peptide" evidence="21">
    <location>
        <begin position="1"/>
        <end position="25"/>
    </location>
</feature>
<comment type="subcellular location">
    <subcellularLocation>
        <location evidence="1 19">Cell outer membrane</location>
        <topology evidence="1 19">Multi-pass membrane protein</topology>
    </subcellularLocation>
</comment>
<keyword evidence="13" id="KW-0921">Nickel transport</keyword>
<dbReference type="GO" id="GO:0006829">
    <property type="term" value="P:zinc ion transport"/>
    <property type="evidence" value="ECO:0007669"/>
    <property type="project" value="UniProtKB-KW"/>
</dbReference>
<dbReference type="FunFam" id="2.40.170.20:FF:000005">
    <property type="entry name" value="TonB-dependent siderophore receptor"/>
    <property type="match status" value="1"/>
</dbReference>
<name>A0A411MQ24_9PSED</name>
<dbReference type="GO" id="GO:0038023">
    <property type="term" value="F:signaling receptor activity"/>
    <property type="evidence" value="ECO:0007669"/>
    <property type="project" value="InterPro"/>
</dbReference>
<evidence type="ECO:0000313" key="23">
    <source>
        <dbReference type="EMBL" id="QBF28847.1"/>
    </source>
</evidence>
<keyword evidence="9" id="KW-0864">Zinc transport</keyword>
<sequence length="803" mass="88858">MHRRIKGYSRSALGLLSLLPLLATAEPIDFNIRPQSMNSALAELAEQSGLQVIYNGELVDGKFAPAVQGRQEPTTALQNLLRGSGLGWQTTGSSSVIIEQLPELSDALELGATTINSQSHRDDAYSPIDGYIAQRTSTGTKTDTPMLENPQAISVVTRERMEDLGAQKLDQALRYTAGVRTDSGGSDNAADNPFLRGYAISLTYRDGLRLRPVGFFGIFGEEVYGLERIEVLKGPTSVLYGQSAPGGTINSISKRPTDYQRGEIALVTGSGNRKQAQFDTSGPVNDDGSLLYRFVALGREADGNFDHTDDDRVYIAPSMTWRPDDQTQLTLLFSYQKNKALASTNIPWAAVNGNSPYGRVPMHRFLGEPGFDHEEVETWSLGYEFSHQFDDTWGFRQNVRYSDFDNQENYLARVSGLVNGDDGSINTSIRRDYQLRHAYGDLLALDNQLQANFGTGPIEHTALFGVDYSWSNSIRNERWGAGPKLNVFDPVYGRPVDTSAYRDWVNAQQRSVQTGFYVQDQLKYGNWVMTLGGRQDEASSRSKDRWTGNEDSDQDWSAFTGRAGLVYLFDNGFAPYVSYSESFNPVSGTTSPARGSKPMDPETGKQYEIGIRYQPPGSETQITLSLYDLLKQNALTTDPDNWSYSVQTGETRSKGIELEAFTTIANDLKLTASYSYSDVKVTKDNDGNEGNRLYKVPAQLASAWLDYSVPFDPLQGLSIGFGARYTGYTYGDAANTFKVPAYTLLDAAVRYDLGKLDPKLKGTRISVNASNISDRYYVASCFFALACNMGEGRKVVAELSYRW</sequence>
<organism evidence="23 24">
    <name type="scientific">Pseudomonas tructae</name>
    <dbReference type="NCBI Taxonomy" id="2518644"/>
    <lineage>
        <taxon>Bacteria</taxon>
        <taxon>Pseudomonadati</taxon>
        <taxon>Pseudomonadota</taxon>
        <taxon>Gammaproteobacteria</taxon>
        <taxon>Pseudomonadales</taxon>
        <taxon>Pseudomonadaceae</taxon>
        <taxon>Pseudomonas</taxon>
    </lineage>
</organism>
<dbReference type="Gene3D" id="2.40.170.20">
    <property type="entry name" value="TonB-dependent receptor, beta-barrel domain"/>
    <property type="match status" value="1"/>
</dbReference>
<dbReference type="PROSITE" id="PS52016">
    <property type="entry name" value="TONB_DEPENDENT_REC_3"/>
    <property type="match status" value="1"/>
</dbReference>
<feature type="domain" description="Secretin/TonB short N-terminal" evidence="22">
    <location>
        <begin position="50"/>
        <end position="101"/>
    </location>
</feature>
<keyword evidence="4 19" id="KW-1134">Transmembrane beta strand</keyword>
<evidence type="ECO:0000256" key="11">
    <source>
        <dbReference type="ARBA" id="ARBA00023065"/>
    </source>
</evidence>
<evidence type="ECO:0000256" key="18">
    <source>
        <dbReference type="ARBA" id="ARBA00072467"/>
    </source>
</evidence>
<evidence type="ECO:0000259" key="22">
    <source>
        <dbReference type="SMART" id="SM00965"/>
    </source>
</evidence>
<evidence type="ECO:0000256" key="1">
    <source>
        <dbReference type="ARBA" id="ARBA00004571"/>
    </source>
</evidence>
<dbReference type="Pfam" id="PF07660">
    <property type="entry name" value="STN"/>
    <property type="match status" value="1"/>
</dbReference>
<dbReference type="SMART" id="SM00965">
    <property type="entry name" value="STN"/>
    <property type="match status" value="1"/>
</dbReference>
<accession>A0A411MQ24</accession>
<dbReference type="Pfam" id="PF07715">
    <property type="entry name" value="Plug"/>
    <property type="match status" value="1"/>
</dbReference>
<reference evidence="23 24" key="1">
    <citation type="submission" date="2019-02" db="EMBL/GenBank/DDBJ databases">
        <title>Complete genome sequence of Pseudomonas sp. SNU WT1 isolated from rainbow trout.</title>
        <authorList>
            <person name="Oh W.T."/>
            <person name="Park S.C."/>
        </authorList>
    </citation>
    <scope>NUCLEOTIDE SEQUENCE [LARGE SCALE GENOMIC DNA]</scope>
    <source>
        <strain evidence="23 24">SNU WT1</strain>
    </source>
</reference>
<dbReference type="InterPro" id="IPR036942">
    <property type="entry name" value="Beta-barrel_TonB_sf"/>
</dbReference>
<dbReference type="InterPro" id="IPR011662">
    <property type="entry name" value="Secretin/TonB_short_N"/>
</dbReference>
<dbReference type="Proteomes" id="UP000291130">
    <property type="component" value="Chromosome"/>
</dbReference>
<dbReference type="OrthoDB" id="127311at2"/>
<keyword evidence="11" id="KW-0406">Ion transport</keyword>
<keyword evidence="7 19" id="KW-0812">Transmembrane</keyword>
<keyword evidence="14 19" id="KW-0472">Membrane</keyword>
<dbReference type="AlphaFoldDB" id="A0A411MQ24"/>
<dbReference type="KEGG" id="ptk:EXN22_25350"/>
<dbReference type="CDD" id="cd01347">
    <property type="entry name" value="ligand_gated_channel"/>
    <property type="match status" value="1"/>
</dbReference>
<keyword evidence="5" id="KW-0410">Iron transport</keyword>
<evidence type="ECO:0000256" key="9">
    <source>
        <dbReference type="ARBA" id="ARBA00022906"/>
    </source>
</evidence>
<evidence type="ECO:0000256" key="20">
    <source>
        <dbReference type="RuleBase" id="RU003357"/>
    </source>
</evidence>
<dbReference type="InterPro" id="IPR000531">
    <property type="entry name" value="Beta-barrel_TonB"/>
</dbReference>
<dbReference type="InterPro" id="IPR037066">
    <property type="entry name" value="Plug_dom_sf"/>
</dbReference>
<dbReference type="InterPro" id="IPR012910">
    <property type="entry name" value="Plug_dom"/>
</dbReference>
<dbReference type="GO" id="GO:0015675">
    <property type="term" value="P:nickel cation transport"/>
    <property type="evidence" value="ECO:0007669"/>
    <property type="project" value="UniProtKB-KW"/>
</dbReference>
<evidence type="ECO:0000256" key="19">
    <source>
        <dbReference type="PROSITE-ProRule" id="PRU01360"/>
    </source>
</evidence>
<dbReference type="GO" id="GO:0015344">
    <property type="term" value="F:siderophore uptake transmembrane transporter activity"/>
    <property type="evidence" value="ECO:0007669"/>
    <property type="project" value="TreeGrafter"/>
</dbReference>
<evidence type="ECO:0000256" key="2">
    <source>
        <dbReference type="ARBA" id="ARBA00009810"/>
    </source>
</evidence>
<keyword evidence="10" id="KW-0408">Iron</keyword>
<dbReference type="RefSeq" id="WP_130266596.1">
    <property type="nucleotide sequence ID" value="NZ_CP035952.1"/>
</dbReference>
<comment type="similarity">
    <text evidence="2 19 20">Belongs to the TonB-dependent receptor family.</text>
</comment>
<keyword evidence="15 23" id="KW-0675">Receptor</keyword>
<evidence type="ECO:0000256" key="13">
    <source>
        <dbReference type="ARBA" id="ARBA00023112"/>
    </source>
</evidence>
<dbReference type="InterPro" id="IPR039426">
    <property type="entry name" value="TonB-dep_rcpt-like"/>
</dbReference>
<keyword evidence="16 19" id="KW-0998">Cell outer membrane</keyword>
<dbReference type="Gene3D" id="3.55.50.30">
    <property type="match status" value="1"/>
</dbReference>
<evidence type="ECO:0000256" key="16">
    <source>
        <dbReference type="ARBA" id="ARBA00023237"/>
    </source>
</evidence>
<gene>
    <name evidence="23" type="ORF">EXN22_25350</name>
</gene>
<keyword evidence="3 19" id="KW-0813">Transport</keyword>
<dbReference type="GO" id="GO:0015891">
    <property type="term" value="P:siderophore transport"/>
    <property type="evidence" value="ECO:0007669"/>
    <property type="project" value="InterPro"/>
</dbReference>
<evidence type="ECO:0000313" key="24">
    <source>
        <dbReference type="Proteomes" id="UP000291130"/>
    </source>
</evidence>
<evidence type="ECO:0000256" key="7">
    <source>
        <dbReference type="ARBA" id="ARBA00022692"/>
    </source>
</evidence>
<dbReference type="SUPFAM" id="SSF56935">
    <property type="entry name" value="Porins"/>
    <property type="match status" value="1"/>
</dbReference>
<dbReference type="NCBIfam" id="TIGR01783">
    <property type="entry name" value="TonB-siderophor"/>
    <property type="match status" value="1"/>
</dbReference>
<evidence type="ECO:0000256" key="8">
    <source>
        <dbReference type="ARBA" id="ARBA00022729"/>
    </source>
</evidence>
<dbReference type="PANTHER" id="PTHR32552:SF68">
    <property type="entry name" value="FERRICHROME OUTER MEMBRANE TRANSPORTER_PHAGE RECEPTOR"/>
    <property type="match status" value="1"/>
</dbReference>
<evidence type="ECO:0000256" key="21">
    <source>
        <dbReference type="SAM" id="SignalP"/>
    </source>
</evidence>
<keyword evidence="6" id="KW-0533">Nickel</keyword>
<evidence type="ECO:0000256" key="4">
    <source>
        <dbReference type="ARBA" id="ARBA00022452"/>
    </source>
</evidence>
<evidence type="ECO:0000256" key="5">
    <source>
        <dbReference type="ARBA" id="ARBA00022496"/>
    </source>
</evidence>
<evidence type="ECO:0000256" key="6">
    <source>
        <dbReference type="ARBA" id="ARBA00022596"/>
    </source>
</evidence>
<comment type="function">
    <text evidence="17">Transports the metallophore pseudopaline, which is involved in the acquisition of nickel and zinc, and thus enables bacterial growth inside the host, where metal access is limited. Is probably involved in the import of pseudopaline-metal complexes.</text>
</comment>
<keyword evidence="12 20" id="KW-0798">TonB box</keyword>
<dbReference type="Pfam" id="PF00593">
    <property type="entry name" value="TonB_dep_Rec_b-barrel"/>
    <property type="match status" value="1"/>
</dbReference>